<name>A0A6I3S5D3_9BURK</name>
<dbReference type="AlphaFoldDB" id="A0A6I3S5D3"/>
<dbReference type="RefSeq" id="WP_155165595.1">
    <property type="nucleotide sequence ID" value="NZ_CAKVUT010000037.1"/>
</dbReference>
<evidence type="ECO:0000313" key="2">
    <source>
        <dbReference type="Proteomes" id="UP000462362"/>
    </source>
</evidence>
<organism evidence="1 2">
    <name type="scientific">Parasutterella excrementihominis</name>
    <dbReference type="NCBI Taxonomy" id="487175"/>
    <lineage>
        <taxon>Bacteria</taxon>
        <taxon>Pseudomonadati</taxon>
        <taxon>Pseudomonadota</taxon>
        <taxon>Betaproteobacteria</taxon>
        <taxon>Burkholderiales</taxon>
        <taxon>Sutterellaceae</taxon>
        <taxon>Parasutterella</taxon>
    </lineage>
</organism>
<proteinExistence type="predicted"/>
<reference evidence="1 2" key="1">
    <citation type="journal article" date="2019" name="Nat. Med.">
        <title>A library of human gut bacterial isolates paired with longitudinal multiomics data enables mechanistic microbiome research.</title>
        <authorList>
            <person name="Poyet M."/>
            <person name="Groussin M."/>
            <person name="Gibbons S.M."/>
            <person name="Avila-Pacheco J."/>
            <person name="Jiang X."/>
            <person name="Kearney S.M."/>
            <person name="Perrotta A.R."/>
            <person name="Berdy B."/>
            <person name="Zhao S."/>
            <person name="Lieberman T.D."/>
            <person name="Swanson P.K."/>
            <person name="Smith M."/>
            <person name="Roesemann S."/>
            <person name="Alexander J.E."/>
            <person name="Rich S.A."/>
            <person name="Livny J."/>
            <person name="Vlamakis H."/>
            <person name="Clish C."/>
            <person name="Bullock K."/>
            <person name="Deik A."/>
            <person name="Scott J."/>
            <person name="Pierce K.A."/>
            <person name="Xavier R.J."/>
            <person name="Alm E.J."/>
        </authorList>
    </citation>
    <scope>NUCLEOTIDE SEQUENCE [LARGE SCALE GENOMIC DNA]</scope>
    <source>
        <strain evidence="1 2">BIOML-A2</strain>
    </source>
</reference>
<accession>A0A6I3S5D3</accession>
<protein>
    <submittedName>
        <fullName evidence="1">Uncharacterized protein</fullName>
    </submittedName>
</protein>
<dbReference type="Proteomes" id="UP000462362">
    <property type="component" value="Unassembled WGS sequence"/>
</dbReference>
<dbReference type="EMBL" id="WNCL01000010">
    <property type="protein sequence ID" value="MTU42961.1"/>
    <property type="molecule type" value="Genomic_DNA"/>
</dbReference>
<comment type="caution">
    <text evidence="1">The sequence shown here is derived from an EMBL/GenBank/DDBJ whole genome shotgun (WGS) entry which is preliminary data.</text>
</comment>
<sequence length="48" mass="5645">MAKIEKMFGAILKDQEQKSDELRDKIHAENKLKKKEAEKSSEREKAEK</sequence>
<gene>
    <name evidence="1" type="ORF">GMD42_04870</name>
</gene>
<evidence type="ECO:0000313" key="1">
    <source>
        <dbReference type="EMBL" id="MTU42961.1"/>
    </source>
</evidence>